<accession>A0A644UDB0</accession>
<dbReference type="GO" id="GO:0016020">
    <property type="term" value="C:membrane"/>
    <property type="evidence" value="ECO:0007669"/>
    <property type="project" value="InterPro"/>
</dbReference>
<name>A0A644UDB0_9ZZZZ</name>
<reference evidence="8" key="1">
    <citation type="submission" date="2019-08" db="EMBL/GenBank/DDBJ databases">
        <authorList>
            <person name="Kucharzyk K."/>
            <person name="Murdoch R.W."/>
            <person name="Higgins S."/>
            <person name="Loffler F."/>
        </authorList>
    </citation>
    <scope>NUCLEOTIDE SEQUENCE</scope>
</reference>
<feature type="transmembrane region" description="Helical" evidence="7">
    <location>
        <begin position="167"/>
        <end position="192"/>
    </location>
</feature>
<dbReference type="PANTHER" id="PTHR33695:SF1">
    <property type="entry name" value="LIPOPROTEIN SIGNAL PEPTIDASE"/>
    <property type="match status" value="1"/>
</dbReference>
<keyword evidence="6 7" id="KW-0472">Membrane</keyword>
<dbReference type="Pfam" id="PF01252">
    <property type="entry name" value="Peptidase_A8"/>
    <property type="match status" value="1"/>
</dbReference>
<evidence type="ECO:0000256" key="2">
    <source>
        <dbReference type="ARBA" id="ARBA00022670"/>
    </source>
</evidence>
<dbReference type="EMBL" id="VSSQ01000101">
    <property type="protein sequence ID" value="MPL76884.1"/>
    <property type="molecule type" value="Genomic_DNA"/>
</dbReference>
<evidence type="ECO:0000256" key="4">
    <source>
        <dbReference type="ARBA" id="ARBA00022801"/>
    </source>
</evidence>
<comment type="caution">
    <text evidence="8">The sequence shown here is derived from an EMBL/GenBank/DDBJ whole genome shotgun (WGS) entry which is preliminary data.</text>
</comment>
<keyword evidence="4 8" id="KW-0378">Hydrolase</keyword>
<dbReference type="EC" id="3.4.23.36" evidence="8"/>
<dbReference type="NCBIfam" id="NF011369">
    <property type="entry name" value="PRK14788.1"/>
    <property type="match status" value="1"/>
</dbReference>
<feature type="transmembrane region" description="Helical" evidence="7">
    <location>
        <begin position="59"/>
        <end position="79"/>
    </location>
</feature>
<keyword evidence="8" id="KW-0449">Lipoprotein</keyword>
<protein>
    <submittedName>
        <fullName evidence="8">Lipoprotein signal peptidase</fullName>
        <ecNumber evidence="8">3.4.23.36</ecNumber>
    </submittedName>
</protein>
<organism evidence="8">
    <name type="scientific">bioreactor metagenome</name>
    <dbReference type="NCBI Taxonomy" id="1076179"/>
    <lineage>
        <taxon>unclassified sequences</taxon>
        <taxon>metagenomes</taxon>
        <taxon>ecological metagenomes</taxon>
    </lineage>
</organism>
<dbReference type="GO" id="GO:0004190">
    <property type="term" value="F:aspartic-type endopeptidase activity"/>
    <property type="evidence" value="ECO:0007669"/>
    <property type="project" value="UniProtKB-EC"/>
</dbReference>
<dbReference type="InterPro" id="IPR001872">
    <property type="entry name" value="Peptidase_A8"/>
</dbReference>
<evidence type="ECO:0000313" key="8">
    <source>
        <dbReference type="EMBL" id="MPL76884.1"/>
    </source>
</evidence>
<dbReference type="HAMAP" id="MF_00161">
    <property type="entry name" value="LspA"/>
    <property type="match status" value="1"/>
</dbReference>
<gene>
    <name evidence="8" type="primary">lspA_9</name>
    <name evidence="8" type="ORF">SDC9_22735</name>
</gene>
<evidence type="ECO:0000256" key="1">
    <source>
        <dbReference type="ARBA" id="ARBA00022475"/>
    </source>
</evidence>
<keyword evidence="5 7" id="KW-1133">Transmembrane helix</keyword>
<dbReference type="GO" id="GO:0006508">
    <property type="term" value="P:proteolysis"/>
    <property type="evidence" value="ECO:0007669"/>
    <property type="project" value="UniProtKB-KW"/>
</dbReference>
<evidence type="ECO:0000256" key="5">
    <source>
        <dbReference type="ARBA" id="ARBA00022989"/>
    </source>
</evidence>
<evidence type="ECO:0000256" key="6">
    <source>
        <dbReference type="ARBA" id="ARBA00023136"/>
    </source>
</evidence>
<dbReference type="PANTHER" id="PTHR33695">
    <property type="entry name" value="LIPOPROTEIN SIGNAL PEPTIDASE"/>
    <property type="match status" value="1"/>
</dbReference>
<sequence length="221" mass="24900">MKKPLILIFIILLIDQIVKIWVKLNFCIGEEISLIGDWSRIHFIENEGMAFGMSFGGQWGKLLLTLFRIIASVLIFGYLKKLIEKKESKLIIYSMALIFAGAVGNIIDSLFYGLIFSESSLFNTATIFQGGYGTFLHGKVVDMFYLPIIDTTYPNWMPFVGGGSFRFFNAIFNVADISITVGVFILIISLIISPKQKGEDIKEEILDKEDLNNTENSQLSN</sequence>
<evidence type="ECO:0000256" key="7">
    <source>
        <dbReference type="SAM" id="Phobius"/>
    </source>
</evidence>
<keyword evidence="3 7" id="KW-0812">Transmembrane</keyword>
<dbReference type="AlphaFoldDB" id="A0A644UDB0"/>
<dbReference type="PRINTS" id="PR00781">
    <property type="entry name" value="LIPOSIGPTASE"/>
</dbReference>
<keyword evidence="1" id="KW-1003">Cell membrane</keyword>
<evidence type="ECO:0000256" key="3">
    <source>
        <dbReference type="ARBA" id="ARBA00022692"/>
    </source>
</evidence>
<proteinExistence type="inferred from homology"/>
<feature type="transmembrane region" description="Helical" evidence="7">
    <location>
        <begin position="91"/>
        <end position="115"/>
    </location>
</feature>
<keyword evidence="2" id="KW-0645">Protease</keyword>